<keyword evidence="1" id="KW-0472">Membrane</keyword>
<accession>A0ABW4XDT4</accession>
<sequence>MSAPTTTSSARQAQDYLAAVEHELADLPVDDRSALLEDLSLHLDALAAEEDDRPITVRLGSPAAYAADLRAAAGLPARPASAPAAGVLDRVRTGAAFRRALAVLRGTGHLVRDLRPAWWVVRGYLVVLVPCLVEGDGVRDFPVPAPLGNPVLGALLVVAAVAGSVALGRRAFPRPVGVLVAALGAVLVVAAAAAADRAWDRVAVTSAYAALPVPDVPTESYPLYSRYGPVTDVFPYAPDGTPLEGVLLYDQDGRPLKVGFQEWWPDGCLRTLDQPLAADGVPVPNSYPQSYEVGAPGVDAFGNQVAAGVCTEDLPRPEVPLPTFTTAEPGTD</sequence>
<protein>
    <recommendedName>
        <fullName evidence="4">Proline-rich protein</fullName>
    </recommendedName>
</protein>
<proteinExistence type="predicted"/>
<dbReference type="EMBL" id="JBHUHP010000015">
    <property type="protein sequence ID" value="MFD2092951.1"/>
    <property type="molecule type" value="Genomic_DNA"/>
</dbReference>
<keyword evidence="1" id="KW-0812">Transmembrane</keyword>
<name>A0ABW4XDT4_9ACTN</name>
<feature type="transmembrane region" description="Helical" evidence="1">
    <location>
        <begin position="147"/>
        <end position="167"/>
    </location>
</feature>
<evidence type="ECO:0008006" key="4">
    <source>
        <dbReference type="Google" id="ProtNLM"/>
    </source>
</evidence>
<dbReference type="RefSeq" id="WP_376877830.1">
    <property type="nucleotide sequence ID" value="NZ_JBHUHP010000015.1"/>
</dbReference>
<keyword evidence="1" id="KW-1133">Transmembrane helix</keyword>
<evidence type="ECO:0000256" key="1">
    <source>
        <dbReference type="SAM" id="Phobius"/>
    </source>
</evidence>
<keyword evidence="3" id="KW-1185">Reference proteome</keyword>
<gene>
    <name evidence="2" type="ORF">ACFSHS_15355</name>
</gene>
<organism evidence="2 3">
    <name type="scientific">Blastococcus deserti</name>
    <dbReference type="NCBI Taxonomy" id="2259033"/>
    <lineage>
        <taxon>Bacteria</taxon>
        <taxon>Bacillati</taxon>
        <taxon>Actinomycetota</taxon>
        <taxon>Actinomycetes</taxon>
        <taxon>Geodermatophilales</taxon>
        <taxon>Geodermatophilaceae</taxon>
        <taxon>Blastococcus</taxon>
    </lineage>
</organism>
<dbReference type="Pfam" id="PF22564">
    <property type="entry name" value="HAAS"/>
    <property type="match status" value="1"/>
</dbReference>
<evidence type="ECO:0000313" key="2">
    <source>
        <dbReference type="EMBL" id="MFD2092951.1"/>
    </source>
</evidence>
<comment type="caution">
    <text evidence="2">The sequence shown here is derived from an EMBL/GenBank/DDBJ whole genome shotgun (WGS) entry which is preliminary data.</text>
</comment>
<dbReference type="Proteomes" id="UP001597402">
    <property type="component" value="Unassembled WGS sequence"/>
</dbReference>
<evidence type="ECO:0000313" key="3">
    <source>
        <dbReference type="Proteomes" id="UP001597402"/>
    </source>
</evidence>
<feature type="transmembrane region" description="Helical" evidence="1">
    <location>
        <begin position="176"/>
        <end position="195"/>
    </location>
</feature>
<reference evidence="3" key="1">
    <citation type="journal article" date="2019" name="Int. J. Syst. Evol. Microbiol.">
        <title>The Global Catalogue of Microorganisms (GCM) 10K type strain sequencing project: providing services to taxonomists for standard genome sequencing and annotation.</title>
        <authorList>
            <consortium name="The Broad Institute Genomics Platform"/>
            <consortium name="The Broad Institute Genome Sequencing Center for Infectious Disease"/>
            <person name="Wu L."/>
            <person name="Ma J."/>
        </authorList>
    </citation>
    <scope>NUCLEOTIDE SEQUENCE [LARGE SCALE GENOMIC DNA]</scope>
    <source>
        <strain evidence="3">JCM 3338</strain>
    </source>
</reference>